<sequence>MKIRKLTTICLFALGTMALTTSCNDYLDTLPDDRAELNSVDKIKSVLTTGISNKLPNMLMYMSSDDVTDNGKAYGYTPAMQDMYLFKDVNTRGNDDPYLVWNGTYYSIGVANQALAALDKLEKKLGDNAETKSLRAEALLERAYGLFSLSNAFCMAYDATKADTYLGLPYPKVADEEVASRGSLKELYANIDADIEAALPLIDDGYLAVPKYHFNRKAAYAFAARFNLYYGNNDKAIKYATEAIGVDPTANLRQMDNYKSLAGLKDICNHYISSSEKANLMLQTAYSFMGRIQEYDRYSHNITITKYETFWAVAPWVEGLNPYSDKTCLYEAKRMFGGAYNVNLPKMQEIFEVTDKINQTGFPHIVNVAFSTDETLLVRAEAEILKKDYAAAVRDMNYWIGAHCAVSNKVFGGDGTAKRPTLTEQGIVDYMKQLAESVVTPKTDRERSIKKVLHPQGFTVEAGKQTSFIQLLLHMRRIETWKTGLRFMDLKRYGIEYTHFRAGEDPIVFKAGDKRGALQLPEDVLKAGLEANPR</sequence>
<evidence type="ECO:0000256" key="1">
    <source>
        <dbReference type="SAM" id="SignalP"/>
    </source>
</evidence>
<evidence type="ECO:0000313" key="4">
    <source>
        <dbReference type="Proteomes" id="UP000029525"/>
    </source>
</evidence>
<feature type="domain" description="SusD-like N-terminal" evidence="2">
    <location>
        <begin position="25"/>
        <end position="228"/>
    </location>
</feature>
<dbReference type="OrthoDB" id="1147023at2"/>
<keyword evidence="1" id="KW-0732">Signal</keyword>
<feature type="signal peptide" evidence="1">
    <location>
        <begin position="1"/>
        <end position="18"/>
    </location>
</feature>
<dbReference type="InterPro" id="IPR033985">
    <property type="entry name" value="SusD-like_N"/>
</dbReference>
<evidence type="ECO:0000259" key="2">
    <source>
        <dbReference type="Pfam" id="PF14322"/>
    </source>
</evidence>
<gene>
    <name evidence="3" type="ORF">HMPREF0647_09670</name>
</gene>
<dbReference type="Pfam" id="PF14322">
    <property type="entry name" value="SusD-like_3"/>
    <property type="match status" value="1"/>
</dbReference>
<dbReference type="InterPro" id="IPR011990">
    <property type="entry name" value="TPR-like_helical_dom_sf"/>
</dbReference>
<protein>
    <recommendedName>
        <fullName evidence="2">SusD-like N-terminal domain-containing protein</fullName>
    </recommendedName>
</protein>
<reference evidence="3 4" key="1">
    <citation type="submission" date="2014-07" db="EMBL/GenBank/DDBJ databases">
        <authorList>
            <person name="McCorrison J."/>
            <person name="Sanka R."/>
            <person name="Torralba M."/>
            <person name="Gillis M."/>
            <person name="Haft D.H."/>
            <person name="Methe B."/>
            <person name="Sutton G."/>
            <person name="Nelson K.E."/>
        </authorList>
    </citation>
    <scope>NUCLEOTIDE SEQUENCE [LARGE SCALE GENOMIC DNA]</scope>
    <source>
        <strain evidence="3 4">DNF00320</strain>
    </source>
</reference>
<name>A0A096BLI9_9BACT</name>
<feature type="chain" id="PRO_5001925945" description="SusD-like N-terminal domain-containing protein" evidence="1">
    <location>
        <begin position="19"/>
        <end position="534"/>
    </location>
</feature>
<dbReference type="Gene3D" id="1.25.40.390">
    <property type="match status" value="1"/>
</dbReference>
<accession>A0A096BLI9</accession>
<proteinExistence type="predicted"/>
<dbReference type="EMBL" id="JRNQ01000075">
    <property type="protein sequence ID" value="KGF43577.1"/>
    <property type="molecule type" value="Genomic_DNA"/>
</dbReference>
<dbReference type="SUPFAM" id="SSF48452">
    <property type="entry name" value="TPR-like"/>
    <property type="match status" value="1"/>
</dbReference>
<organism evidence="3 4">
    <name type="scientific">Prevotella bivia DNF00320</name>
    <dbReference type="NCBI Taxonomy" id="1401068"/>
    <lineage>
        <taxon>Bacteria</taxon>
        <taxon>Pseudomonadati</taxon>
        <taxon>Bacteroidota</taxon>
        <taxon>Bacteroidia</taxon>
        <taxon>Bacteroidales</taxon>
        <taxon>Prevotellaceae</taxon>
        <taxon>Prevotella</taxon>
    </lineage>
</organism>
<dbReference type="Proteomes" id="UP000029525">
    <property type="component" value="Unassembled WGS sequence"/>
</dbReference>
<comment type="caution">
    <text evidence="3">The sequence shown here is derived from an EMBL/GenBank/DDBJ whole genome shotgun (WGS) entry which is preliminary data.</text>
</comment>
<dbReference type="PROSITE" id="PS51257">
    <property type="entry name" value="PROKAR_LIPOPROTEIN"/>
    <property type="match status" value="1"/>
</dbReference>
<dbReference type="RefSeq" id="WP_036868279.1">
    <property type="nucleotide sequence ID" value="NZ_JRNQ01000075.1"/>
</dbReference>
<dbReference type="AlphaFoldDB" id="A0A096BLI9"/>
<evidence type="ECO:0000313" key="3">
    <source>
        <dbReference type="EMBL" id="KGF43577.1"/>
    </source>
</evidence>
<dbReference type="Gene3D" id="1.25.40.900">
    <property type="match status" value="1"/>
</dbReference>